<comment type="caution">
    <text evidence="1">The sequence shown here is derived from an EMBL/GenBank/DDBJ whole genome shotgun (WGS) entry which is preliminary data.</text>
</comment>
<protein>
    <submittedName>
        <fullName evidence="1">Uncharacterized protein</fullName>
    </submittedName>
</protein>
<organism evidence="1 2">
    <name type="scientific">Providencia stuartii</name>
    <dbReference type="NCBI Taxonomy" id="588"/>
    <lineage>
        <taxon>Bacteria</taxon>
        <taxon>Pseudomonadati</taxon>
        <taxon>Pseudomonadota</taxon>
        <taxon>Gammaproteobacteria</taxon>
        <taxon>Enterobacterales</taxon>
        <taxon>Morganellaceae</taxon>
        <taxon>Providencia</taxon>
    </lineage>
</organism>
<reference evidence="1 2" key="1">
    <citation type="submission" date="2021-04" db="EMBL/GenBank/DDBJ databases">
        <title>Determining the burden of carbapenem-resistant Enterobacterales from a tertiary public heath setting in Bangladesh: a clinical, epidemiological, and molecular study.</title>
        <authorList>
            <person name="Farzana R."/>
            <person name="Walsh T.R."/>
        </authorList>
    </citation>
    <scope>NUCLEOTIDE SEQUENCE [LARGE SCALE GENOMIC DNA]</scope>
    <source>
        <strain evidence="2">dmpro_s316</strain>
    </source>
</reference>
<dbReference type="AlphaFoldDB" id="A0ABD5L2T9"/>
<dbReference type="EMBL" id="JAGSRH010000001">
    <property type="protein sequence ID" value="MER5075347.1"/>
    <property type="molecule type" value="Genomic_DNA"/>
</dbReference>
<name>A0ABD5L2T9_PROST</name>
<evidence type="ECO:0000313" key="2">
    <source>
        <dbReference type="Proteomes" id="UP001495779"/>
    </source>
</evidence>
<dbReference type="RefSeq" id="WP_249999035.1">
    <property type="nucleotide sequence ID" value="NZ_CP095443.1"/>
</dbReference>
<dbReference type="Proteomes" id="UP001495779">
    <property type="component" value="Unassembled WGS sequence"/>
</dbReference>
<accession>A0ABD5L2T9</accession>
<proteinExistence type="predicted"/>
<gene>
    <name evidence="1" type="ORF">KDV35_00395</name>
</gene>
<sequence length="226" mass="26060">MRADQYIAYCFVRAMKREKDILLLQKMSYVKHWVLCNQAGVEVIRTVEITYFLDKLRDYLDGMISKQVYFNQQQQIVIADGDVCVKLFTLEWTGENAVLIETVAEQSISSLQNERHNQQAFLKTLQEIERLAMQIGETGFAAIFRSQAEKLLKPVKNNEMLCECLFDVACGAWVFGGMGSWNDSAPFLAYEKGLEPEYDKLTHQLYHHIQHALRYSANHCDVSTES</sequence>
<evidence type="ECO:0000313" key="1">
    <source>
        <dbReference type="EMBL" id="MER5075347.1"/>
    </source>
</evidence>